<name>A0A9D1FXE3_9BACT</name>
<evidence type="ECO:0000256" key="4">
    <source>
        <dbReference type="ARBA" id="ARBA00022692"/>
    </source>
</evidence>
<protein>
    <submittedName>
        <fullName evidence="8">FHIPEP family type III secretion protein</fullName>
    </submittedName>
</protein>
<dbReference type="Gene3D" id="3.40.30.60">
    <property type="entry name" value="FHIPEP family, domain 1"/>
    <property type="match status" value="1"/>
</dbReference>
<reference evidence="8" key="1">
    <citation type="submission" date="2020-10" db="EMBL/GenBank/DDBJ databases">
        <authorList>
            <person name="Gilroy R."/>
        </authorList>
    </citation>
    <scope>NUCLEOTIDE SEQUENCE</scope>
    <source>
        <strain evidence="8">CHK152-2994</strain>
    </source>
</reference>
<evidence type="ECO:0000256" key="6">
    <source>
        <dbReference type="ARBA" id="ARBA00023136"/>
    </source>
</evidence>
<feature type="coiled-coil region" evidence="7">
    <location>
        <begin position="92"/>
        <end position="143"/>
    </location>
</feature>
<dbReference type="AlphaFoldDB" id="A0A9D1FXE3"/>
<dbReference type="InterPro" id="IPR042194">
    <property type="entry name" value="FHIPEP_1"/>
</dbReference>
<dbReference type="EMBL" id="DVJO01000208">
    <property type="protein sequence ID" value="HIS83810.1"/>
    <property type="molecule type" value="Genomic_DNA"/>
</dbReference>
<accession>A0A9D1FXE3</accession>
<dbReference type="GO" id="GO:0009306">
    <property type="term" value="P:protein secretion"/>
    <property type="evidence" value="ECO:0007669"/>
    <property type="project" value="InterPro"/>
</dbReference>
<evidence type="ECO:0000256" key="3">
    <source>
        <dbReference type="ARBA" id="ARBA00022475"/>
    </source>
</evidence>
<dbReference type="GO" id="GO:0005886">
    <property type="term" value="C:plasma membrane"/>
    <property type="evidence" value="ECO:0007669"/>
    <property type="project" value="UniProtKB-SubCell"/>
</dbReference>
<dbReference type="Pfam" id="PF00771">
    <property type="entry name" value="FHIPEP"/>
    <property type="match status" value="1"/>
</dbReference>
<keyword evidence="4" id="KW-0812">Transmembrane</keyword>
<organism evidence="8 9">
    <name type="scientific">Candidatus Scatenecus faecavium</name>
    <dbReference type="NCBI Taxonomy" id="2840915"/>
    <lineage>
        <taxon>Bacteria</taxon>
        <taxon>Candidatus Scatenecus</taxon>
    </lineage>
</organism>
<dbReference type="InterPro" id="IPR042193">
    <property type="entry name" value="FHIPEP_3"/>
</dbReference>
<keyword evidence="7" id="KW-0175">Coiled coil</keyword>
<dbReference type="Proteomes" id="UP000824139">
    <property type="component" value="Unassembled WGS sequence"/>
</dbReference>
<comment type="similarity">
    <text evidence="2">Belongs to the FHIPEP (flagella/HR/invasion proteins export pore) family.</text>
</comment>
<evidence type="ECO:0000313" key="8">
    <source>
        <dbReference type="EMBL" id="HIS83810.1"/>
    </source>
</evidence>
<comment type="caution">
    <text evidence="8">The sequence shown here is derived from an EMBL/GenBank/DDBJ whole genome shotgun (WGS) entry which is preliminary data.</text>
</comment>
<evidence type="ECO:0000256" key="2">
    <source>
        <dbReference type="ARBA" id="ARBA00008835"/>
    </source>
</evidence>
<dbReference type="Gene3D" id="1.10.8.540">
    <property type="entry name" value="FHIPEP family, domain 3"/>
    <property type="match status" value="1"/>
</dbReference>
<dbReference type="PANTHER" id="PTHR30161:SF1">
    <property type="entry name" value="FLAGELLAR BIOSYNTHESIS PROTEIN FLHA-RELATED"/>
    <property type="match status" value="1"/>
</dbReference>
<evidence type="ECO:0000313" key="9">
    <source>
        <dbReference type="Proteomes" id="UP000824139"/>
    </source>
</evidence>
<reference evidence="8" key="2">
    <citation type="journal article" date="2021" name="PeerJ">
        <title>Extensive microbial diversity within the chicken gut microbiome revealed by metagenomics and culture.</title>
        <authorList>
            <person name="Gilroy R."/>
            <person name="Ravi A."/>
            <person name="Getino M."/>
            <person name="Pursley I."/>
            <person name="Horton D.L."/>
            <person name="Alikhan N.F."/>
            <person name="Baker D."/>
            <person name="Gharbi K."/>
            <person name="Hall N."/>
            <person name="Watson M."/>
            <person name="Adriaenssens E.M."/>
            <person name="Foster-Nyarko E."/>
            <person name="Jarju S."/>
            <person name="Secka A."/>
            <person name="Antonio M."/>
            <person name="Oren A."/>
            <person name="Chaudhuri R.R."/>
            <person name="La Ragione R."/>
            <person name="Hildebrand F."/>
            <person name="Pallen M.J."/>
        </authorList>
    </citation>
    <scope>NUCLEOTIDE SEQUENCE</scope>
    <source>
        <strain evidence="8">CHK152-2994</strain>
    </source>
</reference>
<comment type="subcellular location">
    <subcellularLocation>
        <location evidence="1">Cell membrane</location>
        <topology evidence="1">Multi-pass membrane protein</topology>
    </subcellularLocation>
</comment>
<keyword evidence="5" id="KW-1133">Transmembrane helix</keyword>
<dbReference type="GO" id="GO:0044780">
    <property type="term" value="P:bacterial-type flagellum assembly"/>
    <property type="evidence" value="ECO:0007669"/>
    <property type="project" value="TreeGrafter"/>
</dbReference>
<evidence type="ECO:0000256" key="5">
    <source>
        <dbReference type="ARBA" id="ARBA00022989"/>
    </source>
</evidence>
<sequence length="491" mass="56959">MFNKKMQYIIKTCSGDNMQELQNLLNEMSMNGWELYSMNEVETDEGIKFNCIFMSETKTDEETSGSDVINISTFKSQMEKMLSPKLSPYENCLDIQAKIRNQQNKITKIKKELEKEAPASVSRKKLNDKISANLKELDELKIKLAKATSPDVMFEKLYEEKLSIRLSDELVEYVESDCEESNETLLAETVKTRLKLTEELGYIIPKIVFQDDENLNPYEFSIRIRGLDVFRACVYPNHTMYFEDELNLETKIKNSINDTDFITGRKVVWIEKSKTKDFWEKGMTGAEFIARALEYTAIKYVDELFDYSDVEKYIDVVSKRNEFLVENLIPDFISLSDLKFILTSLVRERVSIKDITYIFEKMNDFAEESAKSDLLKKVRLALARRICAQYANEDGVISLIEISDKTLDSFMPSFEEDEDFIIKIDGEFAEKLARKISKKSEQLGLDVPKILVPMELRHLFFTLLSNYMNNIVVLTREEIGCCYAIEIISSI</sequence>
<keyword evidence="6" id="KW-0472">Membrane</keyword>
<dbReference type="PANTHER" id="PTHR30161">
    <property type="entry name" value="FLAGELLAR EXPORT PROTEIN, MEMBRANE FLHA SUBUNIT-RELATED"/>
    <property type="match status" value="1"/>
</dbReference>
<dbReference type="InterPro" id="IPR001712">
    <property type="entry name" value="T3SS_FHIPEP"/>
</dbReference>
<keyword evidence="3" id="KW-1003">Cell membrane</keyword>
<gene>
    <name evidence="8" type="ORF">IAD41_09435</name>
</gene>
<evidence type="ECO:0000256" key="1">
    <source>
        <dbReference type="ARBA" id="ARBA00004651"/>
    </source>
</evidence>
<evidence type="ECO:0000256" key="7">
    <source>
        <dbReference type="SAM" id="Coils"/>
    </source>
</evidence>
<proteinExistence type="inferred from homology"/>